<evidence type="ECO:0000259" key="7">
    <source>
        <dbReference type="Pfam" id="PF07992"/>
    </source>
</evidence>
<evidence type="ECO:0000256" key="5">
    <source>
        <dbReference type="ARBA" id="ARBA00023157"/>
    </source>
</evidence>
<dbReference type="PROSITE" id="PS00573">
    <property type="entry name" value="PYRIDINE_REDOX_2"/>
    <property type="match status" value="1"/>
</dbReference>
<dbReference type="Proteomes" id="UP000011185">
    <property type="component" value="Unassembled WGS sequence"/>
</dbReference>
<dbReference type="InterPro" id="IPR008255">
    <property type="entry name" value="Pyr_nucl-diS_OxRdtase_2_AS"/>
</dbReference>
<dbReference type="Pfam" id="PF07992">
    <property type="entry name" value="Pyr_redox_2"/>
    <property type="match status" value="1"/>
</dbReference>
<protein>
    <submittedName>
        <fullName evidence="8">Thioredoxin reductase</fullName>
        <ecNumber evidence="8">1.8.1.9</ecNumber>
    </submittedName>
</protein>
<evidence type="ECO:0000313" key="8">
    <source>
        <dbReference type="EMBL" id="ELQ75359.1"/>
    </source>
</evidence>
<proteinExistence type="inferred from homology"/>
<reference evidence="8 9" key="1">
    <citation type="journal article" date="2012" name="PLoS Pathog.">
        <title>The genome of the obligate intracellular parasite Trachipleistophora hominis: new insights into microsporidian genome dynamics and reductive evolution.</title>
        <authorList>
            <person name="Heinz E."/>
            <person name="Williams T.A."/>
            <person name="Nakjang S."/>
            <person name="Noel C.J."/>
            <person name="Swan D.C."/>
            <person name="Goldberg A.V."/>
            <person name="Harris S.R."/>
            <person name="Weinmaier T."/>
            <person name="Markert S."/>
            <person name="Becher D."/>
            <person name="Bernhardt J."/>
            <person name="Dagan T."/>
            <person name="Hacker C."/>
            <person name="Lucocq J.M."/>
            <person name="Schweder T."/>
            <person name="Rattei T."/>
            <person name="Hall N."/>
            <person name="Hirt R.P."/>
            <person name="Embley T.M."/>
        </authorList>
    </citation>
    <scope>NUCLEOTIDE SEQUENCE [LARGE SCALE GENOMIC DNA]</scope>
</reference>
<keyword evidence="5" id="KW-1015">Disulfide bond</keyword>
<dbReference type="PRINTS" id="PR00469">
    <property type="entry name" value="PNDRDTASEII"/>
</dbReference>
<dbReference type="OMA" id="GPCHVLK"/>
<dbReference type="FunCoup" id="L7JVA3">
    <property type="interactions" value="46"/>
</dbReference>
<keyword evidence="6" id="KW-0676">Redox-active center</keyword>
<dbReference type="EC" id="1.8.1.9" evidence="8"/>
<dbReference type="Gene3D" id="3.50.50.60">
    <property type="entry name" value="FAD/NAD(P)-binding domain"/>
    <property type="match status" value="2"/>
</dbReference>
<keyword evidence="3" id="KW-0274">FAD</keyword>
<evidence type="ECO:0000256" key="6">
    <source>
        <dbReference type="ARBA" id="ARBA00023284"/>
    </source>
</evidence>
<dbReference type="GO" id="GO:0004791">
    <property type="term" value="F:thioredoxin-disulfide reductase (NADPH) activity"/>
    <property type="evidence" value="ECO:0007669"/>
    <property type="project" value="UniProtKB-EC"/>
</dbReference>
<dbReference type="AlphaFoldDB" id="L7JVA3"/>
<evidence type="ECO:0000313" key="9">
    <source>
        <dbReference type="Proteomes" id="UP000011185"/>
    </source>
</evidence>
<dbReference type="InParanoid" id="L7JVA3"/>
<evidence type="ECO:0000256" key="2">
    <source>
        <dbReference type="ARBA" id="ARBA00022630"/>
    </source>
</evidence>
<accession>L7JVA3</accession>
<name>L7JVA3_TRAHO</name>
<gene>
    <name evidence="8" type="ORF">THOM_1656</name>
</gene>
<dbReference type="HOGENOM" id="CLU_031864_5_1_1"/>
<dbReference type="VEuPathDB" id="MicrosporidiaDB:THOM_1656"/>
<comment type="similarity">
    <text evidence="1">Belongs to the class-II pyridine nucleotide-disulfide oxidoreductase family.</text>
</comment>
<dbReference type="InterPro" id="IPR023753">
    <property type="entry name" value="FAD/NAD-binding_dom"/>
</dbReference>
<dbReference type="InterPro" id="IPR050097">
    <property type="entry name" value="Ferredoxin-NADP_redctase_2"/>
</dbReference>
<organism evidence="8 9">
    <name type="scientific">Trachipleistophora hominis</name>
    <name type="common">Microsporidian parasite</name>
    <dbReference type="NCBI Taxonomy" id="72359"/>
    <lineage>
        <taxon>Eukaryota</taxon>
        <taxon>Fungi</taxon>
        <taxon>Fungi incertae sedis</taxon>
        <taxon>Microsporidia</taxon>
        <taxon>Pleistophoridae</taxon>
        <taxon>Trachipleistophora</taxon>
    </lineage>
</organism>
<evidence type="ECO:0000256" key="3">
    <source>
        <dbReference type="ARBA" id="ARBA00022827"/>
    </source>
</evidence>
<evidence type="ECO:0000256" key="1">
    <source>
        <dbReference type="ARBA" id="ARBA00009333"/>
    </source>
</evidence>
<dbReference type="SUPFAM" id="SSF51905">
    <property type="entry name" value="FAD/NAD(P)-binding domain"/>
    <property type="match status" value="1"/>
</dbReference>
<dbReference type="InterPro" id="IPR036188">
    <property type="entry name" value="FAD/NAD-bd_sf"/>
</dbReference>
<dbReference type="PANTHER" id="PTHR48105">
    <property type="entry name" value="THIOREDOXIN REDUCTASE 1-RELATED-RELATED"/>
    <property type="match status" value="1"/>
</dbReference>
<keyword evidence="2" id="KW-0285">Flavoprotein</keyword>
<keyword evidence="4 8" id="KW-0560">Oxidoreductase</keyword>
<feature type="domain" description="FAD/NAD(P)-binding" evidence="7">
    <location>
        <begin position="7"/>
        <end position="299"/>
    </location>
</feature>
<sequence>MSECMVYDVIIIGSGPAAYSAALYLQDYKVLVLEGGIVGNNGPGGQLTTTTVVDNYPGYPNGITGPELMMIMKKQVESKNLCTKEETATALSVSSEGRFFNVCTRQGDYVAYSIVIATGAQAKRLCVPGTATFWQKGISTCAVCDGHLFLDEVVAVIGGGDSAMEESLYLAGIARKVYLIHRRDTFRSRKDMLMRVEKNKKIEIIRSSILVEAKGEKLLSSIVVKNVVNDELCELAVDGLFFAVGHLPNTDFIKKGFVEMDEGYIKTDSLMRTSRKGVFACGDVQDRIYRQANTAAASGCIAALSVREYLNGSNAKI</sequence>
<dbReference type="EMBL" id="JH993966">
    <property type="protein sequence ID" value="ELQ75359.1"/>
    <property type="molecule type" value="Genomic_DNA"/>
</dbReference>
<dbReference type="PRINTS" id="PR00368">
    <property type="entry name" value="FADPNR"/>
</dbReference>
<dbReference type="OrthoDB" id="371245at2759"/>
<evidence type="ECO:0000256" key="4">
    <source>
        <dbReference type="ARBA" id="ARBA00023002"/>
    </source>
</evidence>
<dbReference type="STRING" id="72359.L7JVA3"/>
<keyword evidence="9" id="KW-1185">Reference proteome</keyword>